<reference evidence="1 2" key="1">
    <citation type="submission" date="2023-11" db="EMBL/GenBank/DDBJ databases">
        <title>Plant-associative lifestyle of Vibrio porteresiae and its evolutionary dynamics.</title>
        <authorList>
            <person name="Rameshkumar N."/>
            <person name="Kirti K."/>
        </authorList>
    </citation>
    <scope>NUCLEOTIDE SEQUENCE [LARGE SCALE GENOMIC DNA]</scope>
    <source>
        <strain evidence="1 2">MSSRF60</strain>
    </source>
</reference>
<dbReference type="Proteomes" id="UP001272325">
    <property type="component" value="Unassembled WGS sequence"/>
</dbReference>
<proteinExistence type="predicted"/>
<keyword evidence="2" id="KW-1185">Reference proteome</keyword>
<dbReference type="RefSeq" id="WP_171137786.1">
    <property type="nucleotide sequence ID" value="NZ_AP024893.1"/>
</dbReference>
<evidence type="ECO:0000313" key="2">
    <source>
        <dbReference type="Proteomes" id="UP001272325"/>
    </source>
</evidence>
<dbReference type="EMBL" id="JAWRCN010000001">
    <property type="protein sequence ID" value="MDW6017636.1"/>
    <property type="molecule type" value="Genomic_DNA"/>
</dbReference>
<dbReference type="Gene3D" id="3.90.1720.10">
    <property type="entry name" value="endopeptidase domain like (from Nostoc punctiforme)"/>
    <property type="match status" value="1"/>
</dbReference>
<comment type="caution">
    <text evidence="1">The sequence shown here is derived from an EMBL/GenBank/DDBJ whole genome shotgun (WGS) entry which is preliminary data.</text>
</comment>
<sequence length="149" mass="17404">MSKVCLAFYKGRKKVTNVKTALFRFTDWLTRTSTKGEFSHVELVIHYDDMGYDCYSSSSRDGGVRCKRINVETDNWVLVPINADVLQIKRYYDETKHQKYDLLGAIASTIPFIQLKNRQFCSEWCFNAIKQGSKAGWRFSPNDLFEMFK</sequence>
<organism evidence="1 2">
    <name type="scientific">Vibrio plantisponsor</name>
    <dbReference type="NCBI Taxonomy" id="664643"/>
    <lineage>
        <taxon>Bacteria</taxon>
        <taxon>Pseudomonadati</taxon>
        <taxon>Pseudomonadota</taxon>
        <taxon>Gammaproteobacteria</taxon>
        <taxon>Vibrionales</taxon>
        <taxon>Vibrionaceae</taxon>
        <taxon>Vibrio</taxon>
    </lineage>
</organism>
<accession>A0ABU4IGF5</accession>
<evidence type="ECO:0008006" key="3">
    <source>
        <dbReference type="Google" id="ProtNLM"/>
    </source>
</evidence>
<protein>
    <recommendedName>
        <fullName evidence="3">Enoyl-CoA hydratase</fullName>
    </recommendedName>
</protein>
<name>A0ABU4IGF5_9VIBR</name>
<evidence type="ECO:0000313" key="1">
    <source>
        <dbReference type="EMBL" id="MDW6017636.1"/>
    </source>
</evidence>
<gene>
    <name evidence="1" type="ORF">SBW85_07575</name>
</gene>